<feature type="compositionally biased region" description="Acidic residues" evidence="1">
    <location>
        <begin position="243"/>
        <end position="260"/>
    </location>
</feature>
<dbReference type="EMBL" id="JBFXLU010000056">
    <property type="protein sequence ID" value="KAL2847449.1"/>
    <property type="molecule type" value="Genomic_DNA"/>
</dbReference>
<feature type="region of interest" description="Disordered" evidence="1">
    <location>
        <begin position="233"/>
        <end position="260"/>
    </location>
</feature>
<evidence type="ECO:0000313" key="2">
    <source>
        <dbReference type="EMBL" id="KAL2847449.1"/>
    </source>
</evidence>
<reference evidence="2 3" key="1">
    <citation type="submission" date="2024-07" db="EMBL/GenBank/DDBJ databases">
        <title>Section-level genome sequencing and comparative genomics of Aspergillus sections Usti and Cavernicolus.</title>
        <authorList>
            <consortium name="Lawrence Berkeley National Laboratory"/>
            <person name="Nybo J.L."/>
            <person name="Vesth T.C."/>
            <person name="Theobald S."/>
            <person name="Frisvad J.C."/>
            <person name="Larsen T.O."/>
            <person name="Kjaerboelling I."/>
            <person name="Rothschild-Mancinelli K."/>
            <person name="Lyhne E.K."/>
            <person name="Kogle M.E."/>
            <person name="Barry K."/>
            <person name="Clum A."/>
            <person name="Na H."/>
            <person name="Ledsgaard L."/>
            <person name="Lin J."/>
            <person name="Lipzen A."/>
            <person name="Kuo A."/>
            <person name="Riley R."/>
            <person name="Mondo S."/>
            <person name="Labutti K."/>
            <person name="Haridas S."/>
            <person name="Pangalinan J."/>
            <person name="Salamov A.A."/>
            <person name="Simmons B.A."/>
            <person name="Magnuson J.K."/>
            <person name="Chen J."/>
            <person name="Drula E."/>
            <person name="Henrissat B."/>
            <person name="Wiebenga A."/>
            <person name="Lubbers R.J."/>
            <person name="Gomes A.C."/>
            <person name="Makela M.R."/>
            <person name="Stajich J."/>
            <person name="Grigoriev I.V."/>
            <person name="Mortensen U.H."/>
            <person name="De Vries R.P."/>
            <person name="Baker S.E."/>
            <person name="Andersen M.R."/>
        </authorList>
    </citation>
    <scope>NUCLEOTIDE SEQUENCE [LARGE SCALE GENOMIC DNA]</scope>
    <source>
        <strain evidence="2 3">CBS 123904</strain>
    </source>
</reference>
<gene>
    <name evidence="2" type="ORF">BJY01DRAFT_246813</name>
</gene>
<sequence>MSTDNSRASCPTEDSKSFTPINSPKGQELDAVMKMKQEEQDEDASTSPLKTLNAKEPKSATVKQTATRPTKGTGSEKSTPSKRGRKTDTATPTKRAKKDNGNATPRKASLPPVPASLAEAGTEDKMILNLRDGEGKSWAEITKLFISVTGIEVGSTTLRLRYGSMKAKFVEIPEEDASRLLHLKKEIEDKFESEKWARISEAIVTDGGGKYPVAALQKKFKQLDKAGVTAASVNASGTAADEGNVDGEGADGGDGDEAEE</sequence>
<proteinExistence type="predicted"/>
<evidence type="ECO:0000256" key="1">
    <source>
        <dbReference type="SAM" id="MobiDB-lite"/>
    </source>
</evidence>
<feature type="compositionally biased region" description="Basic and acidic residues" evidence="1">
    <location>
        <begin position="27"/>
        <end position="38"/>
    </location>
</feature>
<comment type="caution">
    <text evidence="2">The sequence shown here is derived from an EMBL/GenBank/DDBJ whole genome shotgun (WGS) entry which is preliminary data.</text>
</comment>
<evidence type="ECO:0000313" key="3">
    <source>
        <dbReference type="Proteomes" id="UP001610446"/>
    </source>
</evidence>
<name>A0ABR4K571_9EURO</name>
<accession>A0ABR4K571</accession>
<feature type="region of interest" description="Disordered" evidence="1">
    <location>
        <begin position="1"/>
        <end position="118"/>
    </location>
</feature>
<dbReference type="Proteomes" id="UP001610446">
    <property type="component" value="Unassembled WGS sequence"/>
</dbReference>
<keyword evidence="3" id="KW-1185">Reference proteome</keyword>
<organism evidence="2 3">
    <name type="scientific">Aspergillus pseudoustus</name>
    <dbReference type="NCBI Taxonomy" id="1810923"/>
    <lineage>
        <taxon>Eukaryota</taxon>
        <taxon>Fungi</taxon>
        <taxon>Dikarya</taxon>
        <taxon>Ascomycota</taxon>
        <taxon>Pezizomycotina</taxon>
        <taxon>Eurotiomycetes</taxon>
        <taxon>Eurotiomycetidae</taxon>
        <taxon>Eurotiales</taxon>
        <taxon>Aspergillaceae</taxon>
        <taxon>Aspergillus</taxon>
        <taxon>Aspergillus subgen. Nidulantes</taxon>
    </lineage>
</organism>
<feature type="compositionally biased region" description="Polar residues" evidence="1">
    <location>
        <begin position="61"/>
        <end position="78"/>
    </location>
</feature>
<protein>
    <submittedName>
        <fullName evidence="2">Uncharacterized protein</fullName>
    </submittedName>
</protein>